<keyword evidence="7" id="KW-0547">Nucleotide-binding</keyword>
<name>B2KEW3_ELUMP</name>
<evidence type="ECO:0000256" key="4">
    <source>
        <dbReference type="ARBA" id="ARBA00022984"/>
    </source>
</evidence>
<dbReference type="InterPro" id="IPR004101">
    <property type="entry name" value="Mur_ligase_C"/>
</dbReference>
<comment type="catalytic activity">
    <reaction evidence="7">
        <text>UDP-N-acetyl-alpha-D-muramoyl-L-alanyl-D-glutamate + meso-2,6-diaminopimelate + ATP = UDP-N-acetyl-alpha-D-muramoyl-L-alanyl-gamma-D-glutamyl-meso-2,6-diaminopimelate + ADP + phosphate + H(+)</text>
        <dbReference type="Rhea" id="RHEA:23676"/>
        <dbReference type="ChEBI" id="CHEBI:15378"/>
        <dbReference type="ChEBI" id="CHEBI:30616"/>
        <dbReference type="ChEBI" id="CHEBI:43474"/>
        <dbReference type="ChEBI" id="CHEBI:57791"/>
        <dbReference type="ChEBI" id="CHEBI:83900"/>
        <dbReference type="ChEBI" id="CHEBI:83905"/>
        <dbReference type="ChEBI" id="CHEBI:456216"/>
        <dbReference type="EC" id="6.3.2.13"/>
    </reaction>
</comment>
<dbReference type="GO" id="GO:0071555">
    <property type="term" value="P:cell wall organization"/>
    <property type="evidence" value="ECO:0007669"/>
    <property type="project" value="UniProtKB-KW"/>
</dbReference>
<dbReference type="HOGENOM" id="CLU_022291_4_1_0"/>
<feature type="binding site" evidence="7">
    <location>
        <position position="369"/>
    </location>
    <ligand>
        <name>meso-2,6-diaminopimelate</name>
        <dbReference type="ChEBI" id="CHEBI:57791"/>
    </ligand>
</feature>
<dbReference type="OrthoDB" id="9800958at2"/>
<comment type="caution">
    <text evidence="7">Lacks conserved residue(s) required for the propagation of feature annotation.</text>
</comment>
<feature type="domain" description="Mur ligase C-terminal" evidence="10">
    <location>
        <begin position="320"/>
        <end position="446"/>
    </location>
</feature>
<feature type="domain" description="Mur ligase N-terminal catalytic" evidence="9">
    <location>
        <begin position="18"/>
        <end position="81"/>
    </location>
</feature>
<keyword evidence="13" id="KW-1185">Reference proteome</keyword>
<dbReference type="HAMAP" id="MF_00208">
    <property type="entry name" value="MurE"/>
    <property type="match status" value="1"/>
</dbReference>
<dbReference type="Gene3D" id="3.40.1390.10">
    <property type="entry name" value="MurE/MurF, N-terminal domain"/>
    <property type="match status" value="1"/>
</dbReference>
<feature type="binding site" evidence="7">
    <location>
        <position position="444"/>
    </location>
    <ligand>
        <name>meso-2,6-diaminopimelate</name>
        <dbReference type="ChEBI" id="CHEBI:57791"/>
    </ligand>
</feature>
<protein>
    <recommendedName>
        <fullName evidence="7">UDP-N-acetylmuramoyl-L-alanyl-D-glutamate--2,6-diaminopimelate ligase</fullName>
        <ecNumber evidence="7">6.3.2.13</ecNumber>
    </recommendedName>
    <alternativeName>
        <fullName evidence="7">Meso-A2pm-adding enzyme</fullName>
    </alternativeName>
    <alternativeName>
        <fullName evidence="7">Meso-diaminopimelate-adding enzyme</fullName>
    </alternativeName>
    <alternativeName>
        <fullName evidence="7">UDP-MurNAc-L-Ala-D-Glu:meso-diaminopimelate ligase</fullName>
    </alternativeName>
    <alternativeName>
        <fullName evidence="7">UDP-MurNAc-tripeptide synthetase</fullName>
    </alternativeName>
    <alternativeName>
        <fullName evidence="7">UDP-N-acetylmuramyl-tripeptide synthetase</fullName>
    </alternativeName>
</protein>
<evidence type="ECO:0000256" key="2">
    <source>
        <dbReference type="ARBA" id="ARBA00022618"/>
    </source>
</evidence>
<keyword evidence="5 7" id="KW-0131">Cell cycle</keyword>
<comment type="function">
    <text evidence="7">Catalyzes the addition of meso-diaminopimelic acid to the nucleotide precursor UDP-N-acetylmuramoyl-L-alanyl-D-glutamate (UMAG) in the biosynthesis of bacterial cell-wall peptidoglycan.</text>
</comment>
<dbReference type="InterPro" id="IPR036565">
    <property type="entry name" value="Mur-like_cat_sf"/>
</dbReference>
<feature type="binding site" evidence="7">
    <location>
        <position position="22"/>
    </location>
    <ligand>
        <name>UDP-N-acetyl-alpha-D-muramoyl-L-alanyl-D-glutamate</name>
        <dbReference type="ChEBI" id="CHEBI:83900"/>
    </ligand>
</feature>
<feature type="modified residue" description="N6-carboxylysine" evidence="7">
    <location>
        <position position="212"/>
    </location>
</feature>
<feature type="binding site" evidence="7">
    <location>
        <begin position="145"/>
        <end position="146"/>
    </location>
    <ligand>
        <name>UDP-N-acetyl-alpha-D-muramoyl-L-alanyl-D-glutamate</name>
        <dbReference type="ChEBI" id="CHEBI:83900"/>
    </ligand>
</feature>
<feature type="binding site" evidence="7">
    <location>
        <position position="144"/>
    </location>
    <ligand>
        <name>UDP-N-acetyl-alpha-D-muramoyl-L-alanyl-D-glutamate</name>
        <dbReference type="ChEBI" id="CHEBI:83900"/>
    </ligand>
</feature>
<comment type="subcellular location">
    <subcellularLocation>
        <location evidence="7 8">Cytoplasm</location>
    </subcellularLocation>
</comment>
<dbReference type="SUPFAM" id="SSF53244">
    <property type="entry name" value="MurD-like peptide ligases, peptide-binding domain"/>
    <property type="match status" value="1"/>
</dbReference>
<sequence length="479" mass="53107">MKLKDFFNTDSEVEVGEITQNSKLVVPGDIFFAIKGAKVDGNDFIDDAVSKGAVAVVSTEPAKKKYPVPYFQVDDIDLAMAKAAVKFYKNPSDDMFFIGITGTKGKTSISYLLESIFNEAGIPCSVIGTINYRINGEVFAKAPNTTPAALYLYYMIDKMRSAGTKVVIMEVSSHALELKRVFGLNFDVALFTNLQRDHMDFHKNFENYFAAKEKLFDSLIENSKPAKTAIVNIDDQYGLRLADKIKAKTTLIPVSLVEAENVKESLNGVTFSYKGESASINLLGKHNLYNAVFAVKAAMAYGVDLQTALKGIAKLQGIPGRMQRVNKGQPFYVFVDFAYTTESLMKAYETLEPYKNGNIITVFGCGGDRDRTKRPLMGLAACQNSSHVLLTNDNPRTEDQQQIFNDILNGMKGYTNYEIVQDRALAIKTGISLCKENDILLIAGKGHEDYQILAGKTIHFSDRETAETELEKLGYVQKQ</sequence>
<reference evidence="12 13" key="1">
    <citation type="journal article" date="2009" name="Appl. Environ. Microbiol.">
        <title>Genomic analysis of 'Elusimicrobium minutum,' the first cultivated representative of the phylum 'Elusimicrobia' (formerly termite group 1).</title>
        <authorList>
            <person name="Herlemann D.P.R."/>
            <person name="Geissinger O."/>
            <person name="Ikeda-Ohtsubo W."/>
            <person name="Kunin V."/>
            <person name="Sun H."/>
            <person name="Lapidus A."/>
            <person name="Hugenholtz P."/>
            <person name="Brune A."/>
        </authorList>
    </citation>
    <scope>NUCLEOTIDE SEQUENCE [LARGE SCALE GENOMIC DNA]</scope>
    <source>
        <strain evidence="12 13">Pei191</strain>
    </source>
</reference>
<keyword evidence="7" id="KW-0963">Cytoplasm</keyword>
<dbReference type="EC" id="6.3.2.13" evidence="7"/>
<evidence type="ECO:0000256" key="1">
    <source>
        <dbReference type="ARBA" id="ARBA00005898"/>
    </source>
</evidence>
<dbReference type="NCBIfam" id="NF001126">
    <property type="entry name" value="PRK00139.1-4"/>
    <property type="match status" value="1"/>
</dbReference>
<evidence type="ECO:0000259" key="9">
    <source>
        <dbReference type="Pfam" id="PF01225"/>
    </source>
</evidence>
<dbReference type="PANTHER" id="PTHR23135">
    <property type="entry name" value="MUR LIGASE FAMILY MEMBER"/>
    <property type="match status" value="1"/>
</dbReference>
<feature type="binding site" evidence="7">
    <location>
        <position position="448"/>
    </location>
    <ligand>
        <name>meso-2,6-diaminopimelate</name>
        <dbReference type="ChEBI" id="CHEBI:57791"/>
    </ligand>
</feature>
<dbReference type="Pfam" id="PF02875">
    <property type="entry name" value="Mur_ligase_C"/>
    <property type="match status" value="1"/>
</dbReference>
<keyword evidence="2 7" id="KW-0132">Cell division</keyword>
<dbReference type="UniPathway" id="UPA00219"/>
<feature type="short sequence motif" description="Meso-diaminopimelate recognition motif" evidence="7">
    <location>
        <begin position="393"/>
        <end position="396"/>
    </location>
</feature>
<evidence type="ECO:0000313" key="12">
    <source>
        <dbReference type="EMBL" id="ACC99059.1"/>
    </source>
</evidence>
<comment type="pathway">
    <text evidence="7 8">Cell wall biogenesis; peptidoglycan biosynthesis.</text>
</comment>
<dbReference type="Pfam" id="PF01225">
    <property type="entry name" value="Mur_ligase"/>
    <property type="match status" value="1"/>
</dbReference>
<evidence type="ECO:0000259" key="11">
    <source>
        <dbReference type="Pfam" id="PF08245"/>
    </source>
</evidence>
<dbReference type="GO" id="GO:0009252">
    <property type="term" value="P:peptidoglycan biosynthetic process"/>
    <property type="evidence" value="ECO:0007669"/>
    <property type="project" value="UniProtKB-UniRule"/>
</dbReference>
<dbReference type="GO" id="GO:0051301">
    <property type="term" value="P:cell division"/>
    <property type="evidence" value="ECO:0007669"/>
    <property type="project" value="UniProtKB-KW"/>
</dbReference>
<dbReference type="KEGG" id="emi:Emin_1511"/>
<dbReference type="GO" id="GO:0005524">
    <property type="term" value="F:ATP binding"/>
    <property type="evidence" value="ECO:0007669"/>
    <property type="project" value="UniProtKB-UniRule"/>
</dbReference>
<dbReference type="GO" id="GO:0005737">
    <property type="term" value="C:cytoplasm"/>
    <property type="evidence" value="ECO:0007669"/>
    <property type="project" value="UniProtKB-SubCell"/>
</dbReference>
<evidence type="ECO:0000256" key="5">
    <source>
        <dbReference type="ARBA" id="ARBA00023306"/>
    </source>
</evidence>
<evidence type="ECO:0000256" key="8">
    <source>
        <dbReference type="RuleBase" id="RU004135"/>
    </source>
</evidence>
<dbReference type="Gene3D" id="3.90.190.20">
    <property type="entry name" value="Mur ligase, C-terminal domain"/>
    <property type="match status" value="1"/>
</dbReference>
<evidence type="ECO:0000256" key="7">
    <source>
        <dbReference type="HAMAP-Rule" id="MF_00208"/>
    </source>
</evidence>
<evidence type="ECO:0000256" key="6">
    <source>
        <dbReference type="ARBA" id="ARBA00023316"/>
    </source>
</evidence>
<evidence type="ECO:0000313" key="13">
    <source>
        <dbReference type="Proteomes" id="UP000001029"/>
    </source>
</evidence>
<dbReference type="NCBIfam" id="NF001124">
    <property type="entry name" value="PRK00139.1-2"/>
    <property type="match status" value="1"/>
</dbReference>
<keyword evidence="7" id="KW-0436">Ligase</keyword>
<comment type="PTM">
    <text evidence="7">Carboxylation is probably crucial for Mg(2+) binding and, consequently, for the gamma-phosphate positioning of ATP.</text>
</comment>
<dbReference type="InterPro" id="IPR035911">
    <property type="entry name" value="MurE/MurF_N"/>
</dbReference>
<feature type="binding site" evidence="7">
    <location>
        <position position="172"/>
    </location>
    <ligand>
        <name>UDP-N-acetyl-alpha-D-muramoyl-L-alanyl-D-glutamate</name>
        <dbReference type="ChEBI" id="CHEBI:83900"/>
    </ligand>
</feature>
<accession>B2KEW3</accession>
<dbReference type="InterPro" id="IPR000713">
    <property type="entry name" value="Mur_ligase_N"/>
</dbReference>
<dbReference type="Proteomes" id="UP000001029">
    <property type="component" value="Chromosome"/>
</dbReference>
<keyword evidence="4 7" id="KW-0573">Peptidoglycan synthesis</keyword>
<dbReference type="InterPro" id="IPR013221">
    <property type="entry name" value="Mur_ligase_cen"/>
</dbReference>
<dbReference type="Gene3D" id="3.40.1190.10">
    <property type="entry name" value="Mur-like, catalytic domain"/>
    <property type="match status" value="1"/>
</dbReference>
<dbReference type="SUPFAM" id="SSF63418">
    <property type="entry name" value="MurE/MurF N-terminal domain"/>
    <property type="match status" value="1"/>
</dbReference>
<feature type="binding site" evidence="7">
    <location>
        <begin position="393"/>
        <end position="396"/>
    </location>
    <ligand>
        <name>meso-2,6-diaminopimelate</name>
        <dbReference type="ChEBI" id="CHEBI:57791"/>
    </ligand>
</feature>
<dbReference type="EMBL" id="CP001055">
    <property type="protein sequence ID" value="ACC99059.1"/>
    <property type="molecule type" value="Genomic_DNA"/>
</dbReference>
<dbReference type="InterPro" id="IPR005761">
    <property type="entry name" value="UDP-N-AcMur-Glu-dNH2Pim_ligase"/>
</dbReference>
<dbReference type="PANTHER" id="PTHR23135:SF4">
    <property type="entry name" value="UDP-N-ACETYLMURAMOYL-L-ALANYL-D-GLUTAMATE--2,6-DIAMINOPIMELATE LIGASE MURE HOMOLOG, CHLOROPLASTIC"/>
    <property type="match status" value="1"/>
</dbReference>
<feature type="binding site" evidence="7">
    <location>
        <position position="180"/>
    </location>
    <ligand>
        <name>UDP-N-acetyl-alpha-D-muramoyl-L-alanyl-D-glutamate</name>
        <dbReference type="ChEBI" id="CHEBI:83900"/>
    </ligand>
</feature>
<dbReference type="InterPro" id="IPR036615">
    <property type="entry name" value="Mur_ligase_C_dom_sf"/>
</dbReference>
<dbReference type="AlphaFoldDB" id="B2KEW3"/>
<keyword evidence="6 7" id="KW-0961">Cell wall biogenesis/degradation</keyword>
<feature type="binding site" evidence="7">
    <location>
        <begin position="102"/>
        <end position="108"/>
    </location>
    <ligand>
        <name>ATP</name>
        <dbReference type="ChEBI" id="CHEBI:30616"/>
    </ligand>
</feature>
<dbReference type="RefSeq" id="WP_012415673.1">
    <property type="nucleotide sequence ID" value="NC_010644.1"/>
</dbReference>
<dbReference type="GO" id="GO:0008765">
    <property type="term" value="F:UDP-N-acetylmuramoylalanyl-D-glutamate-2,6-diaminopimelate ligase activity"/>
    <property type="evidence" value="ECO:0007669"/>
    <property type="project" value="UniProtKB-UniRule"/>
</dbReference>
<proteinExistence type="inferred from homology"/>
<evidence type="ECO:0000256" key="3">
    <source>
        <dbReference type="ARBA" id="ARBA00022960"/>
    </source>
</evidence>
<evidence type="ECO:0000259" key="10">
    <source>
        <dbReference type="Pfam" id="PF02875"/>
    </source>
</evidence>
<dbReference type="GO" id="GO:0000287">
    <property type="term" value="F:magnesium ion binding"/>
    <property type="evidence" value="ECO:0007669"/>
    <property type="project" value="UniProtKB-UniRule"/>
</dbReference>
<dbReference type="GO" id="GO:0008360">
    <property type="term" value="P:regulation of cell shape"/>
    <property type="evidence" value="ECO:0007669"/>
    <property type="project" value="UniProtKB-KW"/>
</dbReference>
<organism evidence="12 13">
    <name type="scientific">Elusimicrobium minutum (strain Pei191)</name>
    <dbReference type="NCBI Taxonomy" id="445932"/>
    <lineage>
        <taxon>Bacteria</taxon>
        <taxon>Pseudomonadati</taxon>
        <taxon>Elusimicrobiota</taxon>
        <taxon>Elusimicrobia</taxon>
        <taxon>Elusimicrobiales</taxon>
        <taxon>Elusimicrobiaceae</taxon>
        <taxon>Elusimicrobium</taxon>
    </lineage>
</organism>
<dbReference type="STRING" id="445932.Emin_1511"/>
<gene>
    <name evidence="7" type="primary">murE</name>
    <name evidence="12" type="ordered locus">Emin_1511</name>
</gene>
<comment type="similarity">
    <text evidence="1 7">Belongs to the MurCDEF family. MurE subfamily.</text>
</comment>
<feature type="domain" description="Mur ligase central" evidence="11">
    <location>
        <begin position="100"/>
        <end position="297"/>
    </location>
</feature>
<keyword evidence="7" id="KW-0067">ATP-binding</keyword>
<dbReference type="NCBIfam" id="TIGR01085">
    <property type="entry name" value="murE"/>
    <property type="match status" value="1"/>
</dbReference>
<keyword evidence="3 7" id="KW-0133">Cell shape</keyword>
<dbReference type="Pfam" id="PF08245">
    <property type="entry name" value="Mur_ligase_M"/>
    <property type="match status" value="1"/>
</dbReference>
<keyword evidence="7" id="KW-0460">Magnesium</keyword>
<dbReference type="SUPFAM" id="SSF53623">
    <property type="entry name" value="MurD-like peptide ligases, catalytic domain"/>
    <property type="match status" value="1"/>
</dbReference>
<comment type="cofactor">
    <cofactor evidence="7">
        <name>Mg(2+)</name>
        <dbReference type="ChEBI" id="CHEBI:18420"/>
    </cofactor>
</comment>